<sequence>MSVSQKFSGLFLSGALGNQLEDTPPTSPKSAFLDHVFESPQMVRSKSRCGPSTARHDPLIDMYNEKRRANTLTQLEEQLVREVVDLRKKMLKLLPAREPESPESHIDAFKLSPSVQNILRSIRAGPRGSSTEYHLIKCMKALKHTEEELYTTKQLVEKQNAMLESLLVQNSELMAYIRRLQLQQ</sequence>
<keyword evidence="2" id="KW-1185">Reference proteome</keyword>
<name>D3KHI2_GIAIC</name>
<reference evidence="1 2" key="1">
    <citation type="journal article" date="2007" name="Science">
        <title>Genomic minimalism in the early diverging intestinal parasite Giardia lamblia.</title>
        <authorList>
            <person name="Morrison H.G."/>
            <person name="McArthur A.G."/>
            <person name="Gillin F.D."/>
            <person name="Aley S.B."/>
            <person name="Adam R.D."/>
            <person name="Olsen G.J."/>
            <person name="Best A.A."/>
            <person name="Cande W.Z."/>
            <person name="Chen F."/>
            <person name="Cipriano M.J."/>
            <person name="Davids B.J."/>
            <person name="Dawson S.C."/>
            <person name="Elmendorf H.G."/>
            <person name="Hehl A.B."/>
            <person name="Holder M.E."/>
            <person name="Huse S.M."/>
            <person name="Kim U.U."/>
            <person name="Lasek-Nesselquist E."/>
            <person name="Manning G."/>
            <person name="Nigam A."/>
            <person name="Nixon J.E."/>
            <person name="Palm D."/>
            <person name="Passamaneck N.E."/>
            <person name="Prabhu A."/>
            <person name="Reich C.I."/>
            <person name="Reiner D.S."/>
            <person name="Samuelson J."/>
            <person name="Svard S.G."/>
            <person name="Sogin M.L."/>
        </authorList>
    </citation>
    <scope>NUCLEOTIDE SEQUENCE [LARGE SCALE GENOMIC DNA]</scope>
    <source>
        <strain evidence="1 2">WB C6</strain>
    </source>
</reference>
<organism evidence="1 2">
    <name type="scientific">Giardia intestinalis (strain ATCC 50803 / WB clone C6)</name>
    <name type="common">Giardia lamblia</name>
    <dbReference type="NCBI Taxonomy" id="184922"/>
    <lineage>
        <taxon>Eukaryota</taxon>
        <taxon>Metamonada</taxon>
        <taxon>Diplomonadida</taxon>
        <taxon>Hexamitidae</taxon>
        <taxon>Giardiinae</taxon>
        <taxon>Giardia</taxon>
    </lineage>
</organism>
<gene>
    <name evidence="1" type="ORF">GL50803_009857</name>
</gene>
<accession>D3KHI2</accession>
<dbReference type="OMA" id="PHEDAFE"/>
<dbReference type="EMBL" id="AACB03000005">
    <property type="protein sequence ID" value="KAE8301557.1"/>
    <property type="molecule type" value="Genomic_DNA"/>
</dbReference>
<dbReference type="AlphaFoldDB" id="D3KHI2"/>
<dbReference type="VEuPathDB" id="GiardiaDB:GL50803_9857"/>
<dbReference type="HOGENOM" id="CLU_1470853_0_0_1"/>
<proteinExistence type="predicted"/>
<dbReference type="Proteomes" id="UP000001548">
    <property type="component" value="Unassembled WGS sequence"/>
</dbReference>
<protein>
    <submittedName>
        <fullName evidence="1">Uncharacterized protein</fullName>
    </submittedName>
</protein>
<evidence type="ECO:0000313" key="2">
    <source>
        <dbReference type="Proteomes" id="UP000001548"/>
    </source>
</evidence>
<evidence type="ECO:0000313" key="1">
    <source>
        <dbReference type="EMBL" id="KAE8301557.1"/>
    </source>
</evidence>
<comment type="caution">
    <text evidence="1">The sequence shown here is derived from an EMBL/GenBank/DDBJ whole genome shotgun (WGS) entry which is preliminary data.</text>
</comment>